<reference evidence="2 3" key="1">
    <citation type="submission" date="2018-08" db="EMBL/GenBank/DDBJ databases">
        <title>Lysobacter sp. zong2l5, whole genome shotgun sequence.</title>
        <authorList>
            <person name="Zhang X."/>
            <person name="Feng G."/>
            <person name="Zhu H."/>
        </authorList>
    </citation>
    <scope>NUCLEOTIDE SEQUENCE [LARGE SCALE GENOMIC DNA]</scope>
    <source>
        <strain evidence="3">zong2l5</strain>
    </source>
</reference>
<evidence type="ECO:0000313" key="2">
    <source>
        <dbReference type="EMBL" id="RDZ28171.1"/>
    </source>
</evidence>
<dbReference type="Pfam" id="PF00652">
    <property type="entry name" value="Ricin_B_lectin"/>
    <property type="match status" value="1"/>
</dbReference>
<dbReference type="InterPro" id="IPR000772">
    <property type="entry name" value="Ricin_B_lectin"/>
</dbReference>
<evidence type="ECO:0000259" key="1">
    <source>
        <dbReference type="SMART" id="SM00458"/>
    </source>
</evidence>
<dbReference type="Proteomes" id="UP000264492">
    <property type="component" value="Unassembled WGS sequence"/>
</dbReference>
<organism evidence="2 3">
    <name type="scientific">Lysobacter silvisoli</name>
    <dbReference type="NCBI Taxonomy" id="2293254"/>
    <lineage>
        <taxon>Bacteria</taxon>
        <taxon>Pseudomonadati</taxon>
        <taxon>Pseudomonadota</taxon>
        <taxon>Gammaproteobacteria</taxon>
        <taxon>Lysobacterales</taxon>
        <taxon>Lysobacteraceae</taxon>
        <taxon>Lysobacter</taxon>
    </lineage>
</organism>
<comment type="caution">
    <text evidence="2">The sequence shown here is derived from an EMBL/GenBank/DDBJ whole genome shotgun (WGS) entry which is preliminary data.</text>
</comment>
<dbReference type="InterPro" id="IPR035992">
    <property type="entry name" value="Ricin_B-like_lectins"/>
</dbReference>
<dbReference type="SMART" id="SM00458">
    <property type="entry name" value="RICIN"/>
    <property type="match status" value="1"/>
</dbReference>
<dbReference type="SUPFAM" id="SSF50370">
    <property type="entry name" value="Ricin B-like lectins"/>
    <property type="match status" value="1"/>
</dbReference>
<sequence length="455" mass="48952">MSGNERVTGCVQGRPDLERLCGQAWVAIVLLSVTAPAATEPVTQPALPGQCVDAGDPARGGSLTLAACNGAPGQNFQFDRDSATLRLPQTTPVRCLDLEQAPRNGVAVQTRECNGSASQRWAFPFDGRLRPVGVDPNKCLTHGTRPGKPPTGWVADVELLDPGCEFPEVGGGGFCQPSYAIHFEMSLASCDGRPAQNWRLAQAGFPFPPDGLGSRRVLVAVSDMHIDDCREGGACDWRVHCGLGAEADVEMVHMAEANTGGTLRIDRQLTHEGPLPVTVTCHVREFDRGIFDPDVWEVVGTTTRTFAAAGPGSMGMDNDEGKVTLNFKIEPVGVIQQPATVEAPPLAPLPIDAFQAMRYSGLDFSVPETDLRQWLANPQFTPYPSIAGALVRLFQGRRLARPVFLDVVVFNYEQGGGPSPRKLTDVDLARLARAVVEGHNHRYGESVSDVQTLLR</sequence>
<proteinExistence type="predicted"/>
<dbReference type="EMBL" id="QTSU01000001">
    <property type="protein sequence ID" value="RDZ28171.1"/>
    <property type="molecule type" value="Genomic_DNA"/>
</dbReference>
<accession>A0A371K2L9</accession>
<evidence type="ECO:0000313" key="3">
    <source>
        <dbReference type="Proteomes" id="UP000264492"/>
    </source>
</evidence>
<dbReference type="AlphaFoldDB" id="A0A371K2L9"/>
<keyword evidence="3" id="KW-1185">Reference proteome</keyword>
<feature type="domain" description="Ricin B lectin" evidence="1">
    <location>
        <begin position="40"/>
        <end position="201"/>
    </location>
</feature>
<gene>
    <name evidence="2" type="ORF">DX914_03235</name>
</gene>
<name>A0A371K2L9_9GAMM</name>
<dbReference type="PROSITE" id="PS50231">
    <property type="entry name" value="RICIN_B_LECTIN"/>
    <property type="match status" value="1"/>
</dbReference>
<protein>
    <recommendedName>
        <fullName evidence="1">Ricin B lectin domain-containing protein</fullName>
    </recommendedName>
</protein>
<dbReference type="Gene3D" id="2.80.10.50">
    <property type="match status" value="1"/>
</dbReference>